<gene>
    <name evidence="1" type="ORF">BSOLF_2157</name>
</gene>
<proteinExistence type="predicted"/>
<protein>
    <recommendedName>
        <fullName evidence="3">DUF3866 domain-containing protein</fullName>
    </recommendedName>
</protein>
<evidence type="ECO:0008006" key="3">
    <source>
        <dbReference type="Google" id="ProtNLM"/>
    </source>
</evidence>
<dbReference type="AlphaFoldDB" id="A0A2R6Y3B6"/>
<comment type="caution">
    <text evidence="1">The sequence shown here is derived from an EMBL/GenBank/DDBJ whole genome shotgun (WGS) entry which is preliminary data.</text>
</comment>
<dbReference type="InterPro" id="IPR024479">
    <property type="entry name" value="DUF3866"/>
</dbReference>
<reference evidence="2" key="1">
    <citation type="journal article" date="2018" name="Sci. Rep.">
        <title>Lignite coal burning seam in the remote Altai Mountains harbors a hydrogen-driven thermophilic microbial community.</title>
        <authorList>
            <person name="Kadnikov V.V."/>
            <person name="Mardanov A.V."/>
            <person name="Ivasenko D.A."/>
            <person name="Antsiferov D.V."/>
            <person name="Beletsky A.V."/>
            <person name="Karnachuk O.V."/>
            <person name="Ravin N.V."/>
        </authorList>
    </citation>
    <scope>NUCLEOTIDE SEQUENCE [LARGE SCALE GENOMIC DNA]</scope>
</reference>
<dbReference type="Proteomes" id="UP000244338">
    <property type="component" value="Unassembled WGS sequence"/>
</dbReference>
<dbReference type="Pfam" id="PF12982">
    <property type="entry name" value="DUF3866"/>
    <property type="match status" value="1"/>
</dbReference>
<dbReference type="EMBL" id="PEBX01000012">
    <property type="protein sequence ID" value="PTQ57125.1"/>
    <property type="molecule type" value="Genomic_DNA"/>
</dbReference>
<evidence type="ECO:0000313" key="1">
    <source>
        <dbReference type="EMBL" id="PTQ57125.1"/>
    </source>
</evidence>
<organism evidence="1 2">
    <name type="scientific">Candidatus Carbonibacillus altaicus</name>
    <dbReference type="NCBI Taxonomy" id="2163959"/>
    <lineage>
        <taxon>Bacteria</taxon>
        <taxon>Bacillati</taxon>
        <taxon>Bacillota</taxon>
        <taxon>Bacilli</taxon>
        <taxon>Bacillales</taxon>
        <taxon>Candidatus Carbonibacillus</taxon>
    </lineage>
</organism>
<accession>A0A2R6Y3B6</accession>
<name>A0A2R6Y3B6_9BACL</name>
<sequence length="376" mass="43102">MIRYAEGRVVAIHERRVSLEIVEVETDLKDHDRRQVMHFPKLWRSLQIGDRVLLNINAVSLDLGTGGYDFVVSLLDEDVSFYSNRTLTGHILKMRYTPLQLSVQAEELMLPETVWNYPLEQSLAGRTVFILPLHSALPLVVQCLKSNHPKSRIVYIMNDWAALPVWISRHVERLSALGMLDAVITAGQAFGGTYEAINLYSALYMAHRVFTFDWIILAPGPGNVGTGTPLGHSGMNLLDAMHAVFALGGVPALLPRMSLAETRLRQRGLSHHLLHVLRLLLRPVEIVLPEDARDRPYHETYRHFRNKIMQLWRDPPLRRHNLNFTTMMALEEVRSHLQALYPVHSMGRRYTDDPLYTDAILTACRYWQDKVFSDRS</sequence>
<evidence type="ECO:0000313" key="2">
    <source>
        <dbReference type="Proteomes" id="UP000244338"/>
    </source>
</evidence>